<keyword evidence="5" id="KW-0694">RNA-binding</keyword>
<dbReference type="GO" id="GO:0003723">
    <property type="term" value="F:RNA binding"/>
    <property type="evidence" value="ECO:0007669"/>
    <property type="project" value="UniProtKB-KW"/>
</dbReference>
<evidence type="ECO:0000256" key="2">
    <source>
        <dbReference type="ARBA" id="ARBA00023235"/>
    </source>
</evidence>
<name>A0A239EE44_9SPHN</name>
<dbReference type="PROSITE" id="PS01129">
    <property type="entry name" value="PSI_RLU"/>
    <property type="match status" value="1"/>
</dbReference>
<dbReference type="InterPro" id="IPR006224">
    <property type="entry name" value="PsdUridine_synth_RluA-like_CS"/>
</dbReference>
<proteinExistence type="inferred from homology"/>
<dbReference type="PANTHER" id="PTHR21600:SF44">
    <property type="entry name" value="RIBOSOMAL LARGE SUBUNIT PSEUDOURIDINE SYNTHASE D"/>
    <property type="match status" value="1"/>
</dbReference>
<evidence type="ECO:0000313" key="10">
    <source>
        <dbReference type="Proteomes" id="UP000198281"/>
    </source>
</evidence>
<dbReference type="InterPro" id="IPR006225">
    <property type="entry name" value="PsdUridine_synth_RluC/D"/>
</dbReference>
<feature type="active site" evidence="4">
    <location>
        <position position="161"/>
    </location>
</feature>
<evidence type="ECO:0000259" key="8">
    <source>
        <dbReference type="Pfam" id="PF00849"/>
    </source>
</evidence>
<feature type="compositionally biased region" description="Low complexity" evidence="7">
    <location>
        <begin position="79"/>
        <end position="90"/>
    </location>
</feature>
<dbReference type="InterPro" id="IPR036986">
    <property type="entry name" value="S4_RNA-bd_sf"/>
</dbReference>
<comment type="catalytic activity">
    <reaction evidence="6">
        <text>a uridine in RNA = a pseudouridine in RNA</text>
        <dbReference type="Rhea" id="RHEA:48348"/>
        <dbReference type="Rhea" id="RHEA-COMP:12068"/>
        <dbReference type="Rhea" id="RHEA-COMP:12069"/>
        <dbReference type="ChEBI" id="CHEBI:65314"/>
        <dbReference type="ChEBI" id="CHEBI:65315"/>
    </reaction>
</comment>
<dbReference type="InterPro" id="IPR006145">
    <property type="entry name" value="PsdUridine_synth_RsuA/RluA"/>
</dbReference>
<dbReference type="GO" id="GO:0000455">
    <property type="term" value="P:enzyme-directed rRNA pseudouridine synthesis"/>
    <property type="evidence" value="ECO:0007669"/>
    <property type="project" value="TreeGrafter"/>
</dbReference>
<dbReference type="PROSITE" id="PS50889">
    <property type="entry name" value="S4"/>
    <property type="match status" value="1"/>
</dbReference>
<dbReference type="RefSeq" id="WP_089219004.1">
    <property type="nucleotide sequence ID" value="NZ_FZOS01000006.1"/>
</dbReference>
<evidence type="ECO:0000256" key="1">
    <source>
        <dbReference type="ARBA" id="ARBA00010876"/>
    </source>
</evidence>
<feature type="region of interest" description="Disordered" evidence="7">
    <location>
        <begin position="78"/>
        <end position="102"/>
    </location>
</feature>
<keyword evidence="10" id="KW-1185">Reference proteome</keyword>
<sequence>MSGSTSGDKSVDKAADNVRQFTVADDDHGIRLDRWFKRHLPDASFNTVSRWARTGQLRVDGKRIAPGDRIEAGQIIRVPPAESAPAAAAPRPKKARPPLSPEDTEFAQAMVIHRDRAAIVLNKPPGLATQGGTKTERHVDGMLDAVQFEADGRPKLVHRLDKDTSGVLLVARSANAAGHFAKAFSSRTARKVYWALITGVPSIDDGMIELPIAKQPGTGGEKMHVDEKEGSPARTRYRVIERAGNRAAWVELQPYTGRTHQLRVHMAAIGHPIVGDGKYGGQEAFLTGGISRKMHLHARRLRVDHPEGGQIDVRAELPSHFAESLETLGFDPADGDRLPLDEPKFSETAEGKRRATNAAAKARRKERKGERRGRGRK</sequence>
<evidence type="ECO:0000313" key="9">
    <source>
        <dbReference type="EMBL" id="SNS42152.1"/>
    </source>
</evidence>
<feature type="domain" description="Pseudouridine synthase RsuA/RluA-like" evidence="8">
    <location>
        <begin position="119"/>
        <end position="268"/>
    </location>
</feature>
<accession>A0A239EE44</accession>
<dbReference type="PANTHER" id="PTHR21600">
    <property type="entry name" value="MITOCHONDRIAL RNA PSEUDOURIDINE SYNTHASE"/>
    <property type="match status" value="1"/>
</dbReference>
<dbReference type="Pfam" id="PF00849">
    <property type="entry name" value="PseudoU_synth_2"/>
    <property type="match status" value="1"/>
</dbReference>
<feature type="compositionally biased region" description="Basic and acidic residues" evidence="7">
    <location>
        <begin position="334"/>
        <end position="353"/>
    </location>
</feature>
<gene>
    <name evidence="9" type="ORF">SAMN06295912_10661</name>
</gene>
<dbReference type="AlphaFoldDB" id="A0A239EE44"/>
<keyword evidence="2 6" id="KW-0413">Isomerase</keyword>
<dbReference type="GO" id="GO:0160140">
    <property type="term" value="F:23S rRNA pseudouridine(1911/1915/1917) synthase activity"/>
    <property type="evidence" value="ECO:0007669"/>
    <property type="project" value="UniProtKB-EC"/>
</dbReference>
<dbReference type="NCBIfam" id="TIGR00005">
    <property type="entry name" value="rluA_subfam"/>
    <property type="match status" value="1"/>
</dbReference>
<dbReference type="Gene3D" id="3.30.2350.10">
    <property type="entry name" value="Pseudouridine synthase"/>
    <property type="match status" value="1"/>
</dbReference>
<comment type="catalytic activity">
    <reaction evidence="3">
        <text>uridine(1911/1915/1917) in 23S rRNA = pseudouridine(1911/1915/1917) in 23S rRNA</text>
        <dbReference type="Rhea" id="RHEA:42524"/>
        <dbReference type="Rhea" id="RHEA-COMP:10097"/>
        <dbReference type="Rhea" id="RHEA-COMP:10098"/>
        <dbReference type="ChEBI" id="CHEBI:65314"/>
        <dbReference type="ChEBI" id="CHEBI:65315"/>
        <dbReference type="EC" id="5.4.99.23"/>
    </reaction>
</comment>
<dbReference type="SUPFAM" id="SSF55120">
    <property type="entry name" value="Pseudouridine synthase"/>
    <property type="match status" value="1"/>
</dbReference>
<dbReference type="EMBL" id="FZOS01000006">
    <property type="protein sequence ID" value="SNS42152.1"/>
    <property type="molecule type" value="Genomic_DNA"/>
</dbReference>
<evidence type="ECO:0000256" key="3">
    <source>
        <dbReference type="ARBA" id="ARBA00036882"/>
    </source>
</evidence>
<dbReference type="CDD" id="cd00165">
    <property type="entry name" value="S4"/>
    <property type="match status" value="1"/>
</dbReference>
<dbReference type="OrthoDB" id="9807829at2"/>
<dbReference type="InterPro" id="IPR020103">
    <property type="entry name" value="PsdUridine_synth_cat_dom_sf"/>
</dbReference>
<evidence type="ECO:0000256" key="7">
    <source>
        <dbReference type="SAM" id="MobiDB-lite"/>
    </source>
</evidence>
<evidence type="ECO:0000256" key="5">
    <source>
        <dbReference type="PROSITE-ProRule" id="PRU00182"/>
    </source>
</evidence>
<organism evidence="9 10">
    <name type="scientific">Edaphosphingomonas laterariae</name>
    <dbReference type="NCBI Taxonomy" id="861865"/>
    <lineage>
        <taxon>Bacteria</taxon>
        <taxon>Pseudomonadati</taxon>
        <taxon>Pseudomonadota</taxon>
        <taxon>Alphaproteobacteria</taxon>
        <taxon>Sphingomonadales</taxon>
        <taxon>Rhizorhabdaceae</taxon>
        <taxon>Edaphosphingomonas</taxon>
    </lineage>
</organism>
<reference evidence="10" key="1">
    <citation type="submission" date="2017-06" db="EMBL/GenBank/DDBJ databases">
        <authorList>
            <person name="Varghese N."/>
            <person name="Submissions S."/>
        </authorList>
    </citation>
    <scope>NUCLEOTIDE SEQUENCE [LARGE SCALE GENOMIC DNA]</scope>
    <source>
        <strain evidence="10">LNB2</strain>
    </source>
</reference>
<dbReference type="EC" id="5.4.99.-" evidence="6"/>
<comment type="function">
    <text evidence="6">Responsible for synthesis of pseudouridine from uracil.</text>
</comment>
<evidence type="ECO:0000256" key="6">
    <source>
        <dbReference type="RuleBase" id="RU362028"/>
    </source>
</evidence>
<evidence type="ECO:0000256" key="4">
    <source>
        <dbReference type="PIRSR" id="PIRSR606225-1"/>
    </source>
</evidence>
<dbReference type="SUPFAM" id="SSF55174">
    <property type="entry name" value="Alpha-L RNA-binding motif"/>
    <property type="match status" value="1"/>
</dbReference>
<comment type="similarity">
    <text evidence="1 6">Belongs to the pseudouridine synthase RluA family.</text>
</comment>
<dbReference type="CDD" id="cd02869">
    <property type="entry name" value="PseudoU_synth_RluA_like"/>
    <property type="match status" value="1"/>
</dbReference>
<feature type="region of interest" description="Disordered" evidence="7">
    <location>
        <begin position="332"/>
        <end position="377"/>
    </location>
</feature>
<feature type="compositionally biased region" description="Basic residues" evidence="7">
    <location>
        <begin position="361"/>
        <end position="377"/>
    </location>
</feature>
<dbReference type="Proteomes" id="UP000198281">
    <property type="component" value="Unassembled WGS sequence"/>
</dbReference>
<dbReference type="InterPro" id="IPR050188">
    <property type="entry name" value="RluA_PseudoU_synthase"/>
</dbReference>
<protein>
    <recommendedName>
        <fullName evidence="6">Pseudouridine synthase</fullName>
        <ecNumber evidence="6">5.4.99.-</ecNumber>
    </recommendedName>
</protein>
<dbReference type="Gene3D" id="3.10.290.10">
    <property type="entry name" value="RNA-binding S4 domain"/>
    <property type="match status" value="1"/>
</dbReference>